<feature type="transmembrane region" description="Helical" evidence="6">
    <location>
        <begin position="78"/>
        <end position="97"/>
    </location>
</feature>
<feature type="transmembrane region" description="Helical" evidence="6">
    <location>
        <begin position="142"/>
        <end position="166"/>
    </location>
</feature>
<proteinExistence type="predicted"/>
<evidence type="ECO:0000256" key="4">
    <source>
        <dbReference type="ARBA" id="ARBA00023136"/>
    </source>
</evidence>
<dbReference type="InterPro" id="IPR036259">
    <property type="entry name" value="MFS_trans_sf"/>
</dbReference>
<dbReference type="SUPFAM" id="SSF103473">
    <property type="entry name" value="MFS general substrate transporter"/>
    <property type="match status" value="1"/>
</dbReference>
<dbReference type="EMBL" id="CP016076">
    <property type="protein sequence ID" value="APU17524.1"/>
    <property type="molecule type" value="Genomic_DNA"/>
</dbReference>
<dbReference type="KEGG" id="acad:UA74_27605"/>
<dbReference type="PANTHER" id="PTHR23542">
    <property type="match status" value="1"/>
</dbReference>
<dbReference type="Pfam" id="PF07690">
    <property type="entry name" value="MFS_1"/>
    <property type="match status" value="1"/>
</dbReference>
<feature type="transmembrane region" description="Helical" evidence="6">
    <location>
        <begin position="47"/>
        <end position="66"/>
    </location>
</feature>
<evidence type="ECO:0000256" key="5">
    <source>
        <dbReference type="SAM" id="MobiDB-lite"/>
    </source>
</evidence>
<dbReference type="PROSITE" id="PS50850">
    <property type="entry name" value="MFS"/>
    <property type="match status" value="1"/>
</dbReference>
<name>A0AAC9PUB7_9PSEU</name>
<evidence type="ECO:0000256" key="2">
    <source>
        <dbReference type="ARBA" id="ARBA00022692"/>
    </source>
</evidence>
<dbReference type="InterPro" id="IPR011701">
    <property type="entry name" value="MFS"/>
</dbReference>
<keyword evidence="4 6" id="KW-0472">Membrane</keyword>
<feature type="region of interest" description="Disordered" evidence="5">
    <location>
        <begin position="202"/>
        <end position="227"/>
    </location>
</feature>
<dbReference type="PANTHER" id="PTHR23542:SF1">
    <property type="entry name" value="MAJOR FACILITATOR SUPERFAMILY (MFS) PROFILE DOMAIN-CONTAINING PROTEIN"/>
    <property type="match status" value="1"/>
</dbReference>
<reference evidence="9" key="1">
    <citation type="submission" date="2016-06" db="EMBL/GenBank/DDBJ databases">
        <title>Complete genome sequence of Actinoalloteichus fjordicus DSM 46855 (=ADI127-17), type strain of the new species Actinoalloteichus fjordicus.</title>
        <authorList>
            <person name="Ruckert C."/>
            <person name="Nouioui I."/>
            <person name="Willmese J."/>
            <person name="van Wezel G."/>
            <person name="Klenk H.-P."/>
            <person name="Kalinowski J."/>
            <person name="Zotchev S.B."/>
        </authorList>
    </citation>
    <scope>NUCLEOTIDE SEQUENCE [LARGE SCALE GENOMIC DNA]</scope>
    <source>
        <strain evidence="9">ADI127-7</strain>
    </source>
</reference>
<feature type="compositionally biased region" description="Low complexity" evidence="5">
    <location>
        <begin position="214"/>
        <end position="227"/>
    </location>
</feature>
<dbReference type="AlphaFoldDB" id="A0AAC9PUB7"/>
<evidence type="ECO:0000313" key="8">
    <source>
        <dbReference type="EMBL" id="APU17524.1"/>
    </source>
</evidence>
<dbReference type="Proteomes" id="UP000185511">
    <property type="component" value="Chromosome"/>
</dbReference>
<evidence type="ECO:0000256" key="3">
    <source>
        <dbReference type="ARBA" id="ARBA00022989"/>
    </source>
</evidence>
<feature type="transmembrane region" description="Helical" evidence="6">
    <location>
        <begin position="20"/>
        <end position="41"/>
    </location>
</feature>
<feature type="transmembrane region" description="Helical" evidence="6">
    <location>
        <begin position="329"/>
        <end position="353"/>
    </location>
</feature>
<comment type="subcellular location">
    <subcellularLocation>
        <location evidence="1">Cell membrane</location>
        <topology evidence="1">Multi-pass membrane protein</topology>
    </subcellularLocation>
</comment>
<evidence type="ECO:0000256" key="6">
    <source>
        <dbReference type="SAM" id="Phobius"/>
    </source>
</evidence>
<protein>
    <submittedName>
        <fullName evidence="8">Major Facilitator Superfamily transporter</fullName>
    </submittedName>
</protein>
<evidence type="ECO:0000256" key="1">
    <source>
        <dbReference type="ARBA" id="ARBA00004651"/>
    </source>
</evidence>
<sequence>MPVFTPYRLLASVGRLPTLLFWSLFGRLHTTATALALTFLVTDWTGSYTLAGVVAASLTVGTGIAGPLRGRAADRSSVTRLLLLTGLCYGGGLFLLAALPGGLWPAAPVIAFFTGLAMPPVSQVSRAVWAKVEPAAARNATYAVEATLTELLFMVGPMLAALAVAFVSPPAAVVLCGLFAVTGALGFAAALARSELRPVQAQAGDEAPGASDGLSESASEPPSALSEAPRNGFVLRAAGVLPTITMAMMIVAALIAVDLVIIAWARERGTPELAGVLVAVWAVGSLVGGFIAGGLRGRPNLVLRMTLVTLGLSALIPVLPPMTPEPTPWLVGLILAAGGAAIAPAFAAANSRLGELAPAHQRAEVFGWLASASTAGSALAATSIGWVLDVGSLGAAAGASTLFGVLAVLVALQIPRRPAAQASTEAQDVVT</sequence>
<accession>A0AAC9PUB7</accession>
<dbReference type="InterPro" id="IPR020846">
    <property type="entry name" value="MFS_dom"/>
</dbReference>
<organism evidence="8 9">
    <name type="scientific">Actinoalloteichus fjordicus</name>
    <dbReference type="NCBI Taxonomy" id="1612552"/>
    <lineage>
        <taxon>Bacteria</taxon>
        <taxon>Bacillati</taxon>
        <taxon>Actinomycetota</taxon>
        <taxon>Actinomycetes</taxon>
        <taxon>Pseudonocardiales</taxon>
        <taxon>Pseudonocardiaceae</taxon>
        <taxon>Actinoalloteichus</taxon>
    </lineage>
</organism>
<feature type="transmembrane region" description="Helical" evidence="6">
    <location>
        <begin position="103"/>
        <end position="121"/>
    </location>
</feature>
<feature type="transmembrane region" description="Helical" evidence="6">
    <location>
        <begin position="240"/>
        <end position="264"/>
    </location>
</feature>
<feature type="domain" description="Major facilitator superfamily (MFS) profile" evidence="7">
    <location>
        <begin position="15"/>
        <end position="419"/>
    </location>
</feature>
<feature type="transmembrane region" description="Helical" evidence="6">
    <location>
        <begin position="276"/>
        <end position="295"/>
    </location>
</feature>
<dbReference type="Gene3D" id="1.20.1250.20">
    <property type="entry name" value="MFS general substrate transporter like domains"/>
    <property type="match status" value="1"/>
</dbReference>
<dbReference type="GO" id="GO:0005886">
    <property type="term" value="C:plasma membrane"/>
    <property type="evidence" value="ECO:0007669"/>
    <property type="project" value="UniProtKB-SubCell"/>
</dbReference>
<feature type="transmembrane region" description="Helical" evidence="6">
    <location>
        <begin position="365"/>
        <end position="387"/>
    </location>
</feature>
<evidence type="ECO:0000259" key="7">
    <source>
        <dbReference type="PROSITE" id="PS50850"/>
    </source>
</evidence>
<feature type="transmembrane region" description="Helical" evidence="6">
    <location>
        <begin position="172"/>
        <end position="192"/>
    </location>
</feature>
<keyword evidence="3 6" id="KW-1133">Transmembrane helix</keyword>
<feature type="transmembrane region" description="Helical" evidence="6">
    <location>
        <begin position="393"/>
        <end position="412"/>
    </location>
</feature>
<evidence type="ECO:0000313" key="9">
    <source>
        <dbReference type="Proteomes" id="UP000185511"/>
    </source>
</evidence>
<gene>
    <name evidence="8" type="ORF">UA74_27605</name>
</gene>
<keyword evidence="2 6" id="KW-0812">Transmembrane</keyword>
<feature type="transmembrane region" description="Helical" evidence="6">
    <location>
        <begin position="302"/>
        <end position="323"/>
    </location>
</feature>
<keyword evidence="9" id="KW-1185">Reference proteome</keyword>
<dbReference type="GO" id="GO:0022857">
    <property type="term" value="F:transmembrane transporter activity"/>
    <property type="evidence" value="ECO:0007669"/>
    <property type="project" value="InterPro"/>
</dbReference>